<dbReference type="SUPFAM" id="SSF161111">
    <property type="entry name" value="Cation efflux protein transmembrane domain-like"/>
    <property type="match status" value="1"/>
</dbReference>
<organism evidence="10 11">
    <name type="scientific">Nostoc cycadae WK-1</name>
    <dbReference type="NCBI Taxonomy" id="1861711"/>
    <lineage>
        <taxon>Bacteria</taxon>
        <taxon>Bacillati</taxon>
        <taxon>Cyanobacteriota</taxon>
        <taxon>Cyanophyceae</taxon>
        <taxon>Nostocales</taxon>
        <taxon>Nostocaceae</taxon>
        <taxon>Nostoc</taxon>
    </lineage>
</organism>
<dbReference type="PANTHER" id="PTHR43840:SF15">
    <property type="entry name" value="MITOCHONDRIAL METAL TRANSPORTER 1-RELATED"/>
    <property type="match status" value="1"/>
</dbReference>
<reference evidence="11" key="1">
    <citation type="journal article" date="2018" name="Genome Announc.">
        <title>Draft Genome Sequence of the Nitrogen-Fixing and Hormogonia-Inducing Cyanobacterium Nostoc cycadae Strain WK-1, Isolated from the Coralloid Roots of Cycas revoluta.</title>
        <authorList>
            <person name="Kanesaki Y."/>
            <person name="Hirose M."/>
            <person name="Hirose Y."/>
            <person name="Fujisawa T."/>
            <person name="Nakamura Y."/>
            <person name="Watanabe S."/>
            <person name="Matsunaga S."/>
            <person name="Uchida H."/>
            <person name="Murakami A."/>
        </authorList>
    </citation>
    <scope>NUCLEOTIDE SEQUENCE [LARGE SCALE GENOMIC DNA]</scope>
    <source>
        <strain evidence="11">WK-1</strain>
    </source>
</reference>
<evidence type="ECO:0000313" key="11">
    <source>
        <dbReference type="Proteomes" id="UP000236527"/>
    </source>
</evidence>
<dbReference type="Pfam" id="PF16916">
    <property type="entry name" value="ZT_dimer"/>
    <property type="match status" value="1"/>
</dbReference>
<dbReference type="NCBIfam" id="TIGR01297">
    <property type="entry name" value="CDF"/>
    <property type="match status" value="1"/>
</dbReference>
<comment type="subcellular location">
    <subcellularLocation>
        <location evidence="1">Membrane</location>
        <topology evidence="1">Multi-pass membrane protein</topology>
    </subcellularLocation>
</comment>
<dbReference type="InterPro" id="IPR027470">
    <property type="entry name" value="Cation_efflux_CTD"/>
</dbReference>
<evidence type="ECO:0000256" key="1">
    <source>
        <dbReference type="ARBA" id="ARBA00004141"/>
    </source>
</evidence>
<dbReference type="SUPFAM" id="SSF160240">
    <property type="entry name" value="Cation efflux protein cytoplasmic domain-like"/>
    <property type="match status" value="1"/>
</dbReference>
<keyword evidence="11" id="KW-1185">Reference proteome</keyword>
<feature type="domain" description="Cation efflux protein cytoplasmic" evidence="9">
    <location>
        <begin position="222"/>
        <end position="298"/>
    </location>
</feature>
<dbReference type="InterPro" id="IPR002524">
    <property type="entry name" value="Cation_efflux"/>
</dbReference>
<evidence type="ECO:0000259" key="9">
    <source>
        <dbReference type="Pfam" id="PF16916"/>
    </source>
</evidence>
<dbReference type="GO" id="GO:0015093">
    <property type="term" value="F:ferrous iron transmembrane transporter activity"/>
    <property type="evidence" value="ECO:0007669"/>
    <property type="project" value="TreeGrafter"/>
</dbReference>
<feature type="domain" description="Cation efflux protein transmembrane" evidence="8">
    <location>
        <begin position="24"/>
        <end position="217"/>
    </location>
</feature>
<feature type="transmembrane region" description="Helical" evidence="7">
    <location>
        <begin position="124"/>
        <end position="146"/>
    </location>
</feature>
<keyword evidence="4 7" id="KW-0812">Transmembrane</keyword>
<dbReference type="InterPro" id="IPR027469">
    <property type="entry name" value="Cation_efflux_TMD_sf"/>
</dbReference>
<dbReference type="GO" id="GO:0005886">
    <property type="term" value="C:plasma membrane"/>
    <property type="evidence" value="ECO:0007669"/>
    <property type="project" value="TreeGrafter"/>
</dbReference>
<evidence type="ECO:0000256" key="6">
    <source>
        <dbReference type="ARBA" id="ARBA00023136"/>
    </source>
</evidence>
<evidence type="ECO:0000313" key="10">
    <source>
        <dbReference type="EMBL" id="GBE93762.1"/>
    </source>
</evidence>
<evidence type="ECO:0000259" key="8">
    <source>
        <dbReference type="Pfam" id="PF01545"/>
    </source>
</evidence>
<comment type="caution">
    <text evidence="10">The sequence shown here is derived from an EMBL/GenBank/DDBJ whole genome shotgun (WGS) entry which is preliminary data.</text>
</comment>
<gene>
    <name evidence="10" type="ORF">NCWK1_3527</name>
</gene>
<comment type="similarity">
    <text evidence="2">Belongs to the cation diffusion facilitator (CDF) transporter (TC 2.A.4) family.</text>
</comment>
<dbReference type="AlphaFoldDB" id="A0A2H6LKM8"/>
<evidence type="ECO:0000256" key="5">
    <source>
        <dbReference type="ARBA" id="ARBA00022989"/>
    </source>
</evidence>
<protein>
    <submittedName>
        <fullName evidence="10">Transporter</fullName>
    </submittedName>
</protein>
<evidence type="ECO:0000256" key="2">
    <source>
        <dbReference type="ARBA" id="ARBA00008114"/>
    </source>
</evidence>
<dbReference type="InterPro" id="IPR058533">
    <property type="entry name" value="Cation_efflux_TM"/>
</dbReference>
<dbReference type="InterPro" id="IPR050291">
    <property type="entry name" value="CDF_Transporter"/>
</dbReference>
<keyword evidence="5 7" id="KW-1133">Transmembrane helix</keyword>
<keyword evidence="6 7" id="KW-0472">Membrane</keyword>
<dbReference type="PANTHER" id="PTHR43840">
    <property type="entry name" value="MITOCHONDRIAL METAL TRANSPORTER 1-RELATED"/>
    <property type="match status" value="1"/>
</dbReference>
<proteinExistence type="inferred from homology"/>
<sequence>MLLLALNLCCLTLMSSRTARSYAFLSIVAAVVTIVLKFGAYLLTGSVGLLSDAIESCVNLVAALVALWALTYAAKPADAEHAFGHSKAEYFSSAAEGILIIVAAIIIAIEAWGRLLHPEPLTQMGLGLVLSLLATAVNGVVAFVLLRAGRRLRSITLRADAHHLFTDVWTSGGVVLGILLVKVTGLDVLDPIIALLVAANIVWTGFRLLRETGSGLLDAGLPFEEIDVIFKILNEYKRQGIQFHALRTRIAGTRRFVSFHVLVPGAWTVRQGHDLCEVIELAIIQALPLTSVTTHLEPLEDPTSWDDLELERTSNKLQR</sequence>
<dbReference type="Gene3D" id="3.30.70.1350">
    <property type="entry name" value="Cation efflux protein, cytoplasmic domain"/>
    <property type="match status" value="1"/>
</dbReference>
<evidence type="ECO:0000256" key="7">
    <source>
        <dbReference type="SAM" id="Phobius"/>
    </source>
</evidence>
<dbReference type="InterPro" id="IPR036837">
    <property type="entry name" value="Cation_efflux_CTD_sf"/>
</dbReference>
<accession>A0A2H6LKM8</accession>
<dbReference type="EMBL" id="BDGE01000060">
    <property type="protein sequence ID" value="GBE93762.1"/>
    <property type="molecule type" value="Genomic_DNA"/>
</dbReference>
<dbReference type="GO" id="GO:0006882">
    <property type="term" value="P:intracellular zinc ion homeostasis"/>
    <property type="evidence" value="ECO:0007669"/>
    <property type="project" value="TreeGrafter"/>
</dbReference>
<dbReference type="GO" id="GO:0015341">
    <property type="term" value="F:zinc efflux antiporter activity"/>
    <property type="evidence" value="ECO:0007669"/>
    <property type="project" value="TreeGrafter"/>
</dbReference>
<feature type="transmembrane region" description="Helical" evidence="7">
    <location>
        <begin position="90"/>
        <end position="112"/>
    </location>
</feature>
<dbReference type="Pfam" id="PF01545">
    <property type="entry name" value="Cation_efflux"/>
    <property type="match status" value="1"/>
</dbReference>
<feature type="transmembrane region" description="Helical" evidence="7">
    <location>
        <begin position="49"/>
        <end position="70"/>
    </location>
</feature>
<keyword evidence="3" id="KW-0813">Transport</keyword>
<evidence type="ECO:0000256" key="4">
    <source>
        <dbReference type="ARBA" id="ARBA00022692"/>
    </source>
</evidence>
<dbReference type="Gene3D" id="1.20.1510.10">
    <property type="entry name" value="Cation efflux protein transmembrane domain"/>
    <property type="match status" value="1"/>
</dbReference>
<dbReference type="GO" id="GO:0015086">
    <property type="term" value="F:cadmium ion transmembrane transporter activity"/>
    <property type="evidence" value="ECO:0007669"/>
    <property type="project" value="TreeGrafter"/>
</dbReference>
<feature type="transmembrane region" description="Helical" evidence="7">
    <location>
        <begin position="21"/>
        <end position="43"/>
    </location>
</feature>
<dbReference type="Proteomes" id="UP000236527">
    <property type="component" value="Unassembled WGS sequence"/>
</dbReference>
<name>A0A2H6LKM8_9NOSO</name>
<evidence type="ECO:0000256" key="3">
    <source>
        <dbReference type="ARBA" id="ARBA00022448"/>
    </source>
</evidence>